<accession>A0A9J5W8A0</accession>
<reference evidence="1 2" key="1">
    <citation type="submission" date="2020-09" db="EMBL/GenBank/DDBJ databases">
        <title>De no assembly of potato wild relative species, Solanum commersonii.</title>
        <authorList>
            <person name="Cho K."/>
        </authorList>
    </citation>
    <scope>NUCLEOTIDE SEQUENCE [LARGE SCALE GENOMIC DNA]</scope>
    <source>
        <strain evidence="1">LZ3.2</strain>
        <tissue evidence="1">Leaf</tissue>
    </source>
</reference>
<comment type="caution">
    <text evidence="1">The sequence shown here is derived from an EMBL/GenBank/DDBJ whole genome shotgun (WGS) entry which is preliminary data.</text>
</comment>
<proteinExistence type="predicted"/>
<protein>
    <submittedName>
        <fullName evidence="1">Uncharacterized protein</fullName>
    </submittedName>
</protein>
<evidence type="ECO:0000313" key="2">
    <source>
        <dbReference type="Proteomes" id="UP000824120"/>
    </source>
</evidence>
<dbReference type="Proteomes" id="UP000824120">
    <property type="component" value="Chromosome 12"/>
</dbReference>
<evidence type="ECO:0000313" key="1">
    <source>
        <dbReference type="EMBL" id="KAG5571246.1"/>
    </source>
</evidence>
<dbReference type="OrthoDB" id="1324140at2759"/>
<dbReference type="EMBL" id="JACXVP010000012">
    <property type="protein sequence ID" value="KAG5571246.1"/>
    <property type="molecule type" value="Genomic_DNA"/>
</dbReference>
<name>A0A9J5W8A0_SOLCO</name>
<dbReference type="AlphaFoldDB" id="A0A9J5W8A0"/>
<sequence length="133" mass="15753">MTCSYEMKTCRDIVLYMAPISTINSAQMVHQNFNIFSQLQNDVEALKVPKKLTDERKKRSIFHNVSFRIKPSKDESNYYTIYKPQKIRTDPAGESISDPHYLNRKFKDILHEWVYERIQHESGAFDMVNTIFL</sequence>
<organism evidence="1 2">
    <name type="scientific">Solanum commersonii</name>
    <name type="common">Commerson's wild potato</name>
    <name type="synonym">Commerson's nightshade</name>
    <dbReference type="NCBI Taxonomy" id="4109"/>
    <lineage>
        <taxon>Eukaryota</taxon>
        <taxon>Viridiplantae</taxon>
        <taxon>Streptophyta</taxon>
        <taxon>Embryophyta</taxon>
        <taxon>Tracheophyta</taxon>
        <taxon>Spermatophyta</taxon>
        <taxon>Magnoliopsida</taxon>
        <taxon>eudicotyledons</taxon>
        <taxon>Gunneridae</taxon>
        <taxon>Pentapetalae</taxon>
        <taxon>asterids</taxon>
        <taxon>lamiids</taxon>
        <taxon>Solanales</taxon>
        <taxon>Solanaceae</taxon>
        <taxon>Solanoideae</taxon>
        <taxon>Solaneae</taxon>
        <taxon>Solanum</taxon>
    </lineage>
</organism>
<keyword evidence="2" id="KW-1185">Reference proteome</keyword>
<gene>
    <name evidence="1" type="ORF">H5410_061012</name>
</gene>